<evidence type="ECO:0000259" key="1">
    <source>
        <dbReference type="Pfam" id="PF12705"/>
    </source>
</evidence>
<evidence type="ECO:0000313" key="3">
    <source>
        <dbReference type="Proteomes" id="UP000230859"/>
    </source>
</evidence>
<comment type="caution">
    <text evidence="2">The sequence shown here is derived from an EMBL/GenBank/DDBJ whole genome shotgun (WGS) entry which is preliminary data.</text>
</comment>
<name>A0A2H0LR77_9BACT</name>
<dbReference type="InterPro" id="IPR038726">
    <property type="entry name" value="PDDEXK_AddAB-type"/>
</dbReference>
<dbReference type="InterPro" id="IPR011604">
    <property type="entry name" value="PDDEXK-like_dom_sf"/>
</dbReference>
<dbReference type="Proteomes" id="UP000230859">
    <property type="component" value="Unassembled WGS sequence"/>
</dbReference>
<organism evidence="2 3">
    <name type="scientific">Candidatus Abzuiibacterium crystallinum</name>
    <dbReference type="NCBI Taxonomy" id="1974748"/>
    <lineage>
        <taxon>Bacteria</taxon>
        <taxon>Pseudomonadati</taxon>
        <taxon>Candidatus Omnitrophota</taxon>
        <taxon>Candidatus Abzuiibacterium</taxon>
    </lineage>
</organism>
<dbReference type="Pfam" id="PF12705">
    <property type="entry name" value="PDDEXK_1"/>
    <property type="match status" value="1"/>
</dbReference>
<dbReference type="Gene3D" id="3.90.320.10">
    <property type="match status" value="1"/>
</dbReference>
<accession>A0A2H0LR77</accession>
<reference evidence="2 3" key="1">
    <citation type="submission" date="2017-09" db="EMBL/GenBank/DDBJ databases">
        <title>Depth-based differentiation of microbial function through sediment-hosted aquifers and enrichment of novel symbionts in the deep terrestrial subsurface.</title>
        <authorList>
            <person name="Probst A.J."/>
            <person name="Ladd B."/>
            <person name="Jarett J.K."/>
            <person name="Geller-Mcgrath D.E."/>
            <person name="Sieber C.M."/>
            <person name="Emerson J.B."/>
            <person name="Anantharaman K."/>
            <person name="Thomas B.C."/>
            <person name="Malmstrom R."/>
            <person name="Stieglmeier M."/>
            <person name="Klingl A."/>
            <person name="Woyke T."/>
            <person name="Ryan C.M."/>
            <person name="Banfield J.F."/>
        </authorList>
    </citation>
    <scope>NUCLEOTIDE SEQUENCE [LARGE SCALE GENOMIC DNA]</scope>
    <source>
        <strain evidence="2">CG11_big_fil_rev_8_21_14_0_20_45_26</strain>
    </source>
</reference>
<proteinExistence type="predicted"/>
<protein>
    <recommendedName>
        <fullName evidence="1">PD-(D/E)XK endonuclease-like domain-containing protein</fullName>
    </recommendedName>
</protein>
<feature type="domain" description="PD-(D/E)XK endonuclease-like" evidence="1">
    <location>
        <begin position="95"/>
        <end position="219"/>
    </location>
</feature>
<sequence length="227" mass="26141">MKKSLKLSPSALNLFKDCPRCFWREKNNNIKRPRGIFPSLPGGMDRVIKTYFDGYRTKKTLPPELNRDEFKDILLFNDQVLLERWRNWRTGLVYQDGPSGGSLSGALDDLMMKGDRYIPFDYKTKGSMTTEADAVKYYQLQLDCYALMIESNQMPAIGYGFLLYFSPAEVCEAGQVKFNVQPIRIETKTERAIQTLRAALELLDQPAPPAAPACEYCNWLQNFKRPR</sequence>
<dbReference type="AlphaFoldDB" id="A0A2H0LR77"/>
<dbReference type="EMBL" id="PCVY01000023">
    <property type="protein sequence ID" value="PIQ86939.1"/>
    <property type="molecule type" value="Genomic_DNA"/>
</dbReference>
<evidence type="ECO:0000313" key="2">
    <source>
        <dbReference type="EMBL" id="PIQ86939.1"/>
    </source>
</evidence>
<gene>
    <name evidence="2" type="ORF">COV74_02635</name>
</gene>